<keyword evidence="6" id="KW-0004">4Fe-4S</keyword>
<protein>
    <recommendedName>
        <fullName evidence="5 14">Adenine DNA glycosylase</fullName>
        <ecNumber evidence="4 14">3.2.2.31</ecNumber>
    </recommendedName>
</protein>
<evidence type="ECO:0000256" key="12">
    <source>
        <dbReference type="ARBA" id="ARBA00023204"/>
    </source>
</evidence>
<evidence type="ECO:0000313" key="17">
    <source>
        <dbReference type="Proteomes" id="UP000239002"/>
    </source>
</evidence>
<evidence type="ECO:0000313" key="16">
    <source>
        <dbReference type="EMBL" id="PPK96776.1"/>
    </source>
</evidence>
<name>A0A2S6IRW7_9FLAO</name>
<dbReference type="InterPro" id="IPR015797">
    <property type="entry name" value="NUDIX_hydrolase-like_dom_sf"/>
</dbReference>
<keyword evidence="13 14" id="KW-0326">Glycosidase</keyword>
<keyword evidence="10 14" id="KW-0408">Iron</keyword>
<keyword evidence="12" id="KW-0234">DNA repair</keyword>
<dbReference type="Gene3D" id="1.10.1670.10">
    <property type="entry name" value="Helix-hairpin-Helix base-excision DNA repair enzymes (C-terminal)"/>
    <property type="match status" value="1"/>
</dbReference>
<evidence type="ECO:0000256" key="13">
    <source>
        <dbReference type="ARBA" id="ARBA00023295"/>
    </source>
</evidence>
<evidence type="ECO:0000259" key="15">
    <source>
        <dbReference type="SMART" id="SM00478"/>
    </source>
</evidence>
<evidence type="ECO:0000256" key="7">
    <source>
        <dbReference type="ARBA" id="ARBA00022723"/>
    </source>
</evidence>
<sequence length="347" mass="39872">MDFSRQLIDWYVVNKRELPWRDTQNPYFIWLSEVILQQTRVKQGLPYYKSFVKNYPTVQELAAAPQDDVLKLWQGLGYYSRATNLQAAAVQIVDNDLKFPNTYKELLTLKGVGDYTAAAIASFAFNEAVAVVDGNVYRVLSRIYGIATPINVPAGVREFKELASKLLNKKDPATHNQAIMEFGAMQCMPKNPDCDTCPFQKDCVAFNEGRIAELPVKIKKTKVKSLFHHYIVIQTPSKKLLFNQRDNSSIWAGLFEFPYIDASGGLLPVELTEHEVFKDVVGGSRFRESVYNQEPIIHKLSHRKIHAYFWIVEVEDEINGAITIEEAQERPVHVLMERFMKDFWQLK</sequence>
<organism evidence="16 17">
    <name type="scientific">Nonlabens xylanidelens</name>
    <dbReference type="NCBI Taxonomy" id="191564"/>
    <lineage>
        <taxon>Bacteria</taxon>
        <taxon>Pseudomonadati</taxon>
        <taxon>Bacteroidota</taxon>
        <taxon>Flavobacteriia</taxon>
        <taxon>Flavobacteriales</taxon>
        <taxon>Flavobacteriaceae</taxon>
        <taxon>Nonlabens</taxon>
    </lineage>
</organism>
<dbReference type="Proteomes" id="UP000239002">
    <property type="component" value="Unassembled WGS sequence"/>
</dbReference>
<dbReference type="GO" id="GO:0006284">
    <property type="term" value="P:base-excision repair"/>
    <property type="evidence" value="ECO:0007669"/>
    <property type="project" value="UniProtKB-UniRule"/>
</dbReference>
<comment type="similarity">
    <text evidence="3 14">Belongs to the Nth/MutY family.</text>
</comment>
<dbReference type="InterPro" id="IPR000445">
    <property type="entry name" value="HhH_motif"/>
</dbReference>
<dbReference type="GO" id="GO:0046872">
    <property type="term" value="F:metal ion binding"/>
    <property type="evidence" value="ECO:0007669"/>
    <property type="project" value="UniProtKB-UniRule"/>
</dbReference>
<evidence type="ECO:0000256" key="14">
    <source>
        <dbReference type="RuleBase" id="RU365096"/>
    </source>
</evidence>
<dbReference type="GO" id="GO:0034039">
    <property type="term" value="F:8-oxo-7,8-dihydroguanine DNA N-glycosylase activity"/>
    <property type="evidence" value="ECO:0007669"/>
    <property type="project" value="TreeGrafter"/>
</dbReference>
<comment type="cofactor">
    <cofactor evidence="14">
        <name>[4Fe-4S] cluster</name>
        <dbReference type="ChEBI" id="CHEBI:49883"/>
    </cofactor>
    <text evidence="14">Binds 1 [4Fe-4S] cluster.</text>
</comment>
<dbReference type="InterPro" id="IPR011257">
    <property type="entry name" value="DNA_glycosylase"/>
</dbReference>
<dbReference type="Gene3D" id="1.10.340.30">
    <property type="entry name" value="Hypothetical protein, domain 2"/>
    <property type="match status" value="1"/>
</dbReference>
<evidence type="ECO:0000256" key="1">
    <source>
        <dbReference type="ARBA" id="ARBA00000843"/>
    </source>
</evidence>
<dbReference type="RefSeq" id="WP_104514314.1">
    <property type="nucleotide sequence ID" value="NZ_MQVW01000027.1"/>
</dbReference>
<comment type="function">
    <text evidence="2">Adenine glycosylase active on G-A mispairs. MutY also corrects error-prone DNA synthesis past GO lesions which are due to the oxidatively damaged form of guanine: 7,8-dihydro-8-oxoguanine (8-oxo-dGTP).</text>
</comment>
<dbReference type="Gene3D" id="3.90.79.10">
    <property type="entry name" value="Nucleoside Triphosphate Pyrophosphohydrolase"/>
    <property type="match status" value="1"/>
</dbReference>
<evidence type="ECO:0000256" key="3">
    <source>
        <dbReference type="ARBA" id="ARBA00008343"/>
    </source>
</evidence>
<dbReference type="PANTHER" id="PTHR42944:SF1">
    <property type="entry name" value="ADENINE DNA GLYCOSYLASE"/>
    <property type="match status" value="1"/>
</dbReference>
<evidence type="ECO:0000256" key="6">
    <source>
        <dbReference type="ARBA" id="ARBA00022485"/>
    </source>
</evidence>
<keyword evidence="8 14" id="KW-0227">DNA damage</keyword>
<comment type="caution">
    <text evidence="16">The sequence shown here is derived from an EMBL/GenBank/DDBJ whole genome shotgun (WGS) entry which is preliminary data.</text>
</comment>
<dbReference type="FunFam" id="1.10.340.30:FF:000002">
    <property type="entry name" value="Adenine DNA glycosylase"/>
    <property type="match status" value="1"/>
</dbReference>
<dbReference type="SUPFAM" id="SSF55811">
    <property type="entry name" value="Nudix"/>
    <property type="match status" value="1"/>
</dbReference>
<dbReference type="GO" id="GO:0000701">
    <property type="term" value="F:purine-specific mismatch base pair DNA N-glycosylase activity"/>
    <property type="evidence" value="ECO:0007669"/>
    <property type="project" value="UniProtKB-EC"/>
</dbReference>
<dbReference type="InterPro" id="IPR005760">
    <property type="entry name" value="A/G_AdeGlyc_MutY"/>
</dbReference>
<keyword evidence="7" id="KW-0479">Metal-binding</keyword>
<evidence type="ECO:0000256" key="2">
    <source>
        <dbReference type="ARBA" id="ARBA00002933"/>
    </source>
</evidence>
<accession>A0A2S6IRW7</accession>
<gene>
    <name evidence="16" type="ORF">LY01_00601</name>
</gene>
<dbReference type="Pfam" id="PF14815">
    <property type="entry name" value="NUDIX_4"/>
    <property type="match status" value="1"/>
</dbReference>
<dbReference type="GO" id="GO:0051539">
    <property type="term" value="F:4 iron, 4 sulfur cluster binding"/>
    <property type="evidence" value="ECO:0007669"/>
    <property type="project" value="UniProtKB-UniRule"/>
</dbReference>
<dbReference type="EC" id="3.2.2.31" evidence="4 14"/>
<evidence type="ECO:0000256" key="9">
    <source>
        <dbReference type="ARBA" id="ARBA00022801"/>
    </source>
</evidence>
<dbReference type="InterPro" id="IPR044298">
    <property type="entry name" value="MIG/MutY"/>
</dbReference>
<dbReference type="NCBIfam" id="TIGR01084">
    <property type="entry name" value="mutY"/>
    <property type="match status" value="1"/>
</dbReference>
<dbReference type="AlphaFoldDB" id="A0A2S6IRW7"/>
<keyword evidence="11" id="KW-0411">Iron-sulfur</keyword>
<dbReference type="CDD" id="cd00056">
    <property type="entry name" value="ENDO3c"/>
    <property type="match status" value="1"/>
</dbReference>
<evidence type="ECO:0000256" key="8">
    <source>
        <dbReference type="ARBA" id="ARBA00022763"/>
    </source>
</evidence>
<dbReference type="InterPro" id="IPR023170">
    <property type="entry name" value="HhH_base_excis_C"/>
</dbReference>
<reference evidence="16 17" key="1">
    <citation type="submission" date="2018-02" db="EMBL/GenBank/DDBJ databases">
        <title>Genomic Encyclopedia of Archaeal and Bacterial Type Strains, Phase II (KMG-II): from individual species to whole genera.</title>
        <authorList>
            <person name="Goeker M."/>
        </authorList>
    </citation>
    <scope>NUCLEOTIDE SEQUENCE [LARGE SCALE GENOMIC DNA]</scope>
    <source>
        <strain evidence="16 17">DSM 16809</strain>
    </source>
</reference>
<dbReference type="GO" id="GO:0035485">
    <property type="term" value="F:adenine/guanine mispair binding"/>
    <property type="evidence" value="ECO:0007669"/>
    <property type="project" value="TreeGrafter"/>
</dbReference>
<dbReference type="SUPFAM" id="SSF48150">
    <property type="entry name" value="DNA-glycosylase"/>
    <property type="match status" value="1"/>
</dbReference>
<keyword evidence="9" id="KW-0378">Hydrolase</keyword>
<keyword evidence="17" id="KW-1185">Reference proteome</keyword>
<evidence type="ECO:0000256" key="10">
    <source>
        <dbReference type="ARBA" id="ARBA00023004"/>
    </source>
</evidence>
<dbReference type="CDD" id="cd03431">
    <property type="entry name" value="NUDIX_DNA_Glycosylase_C-MutY"/>
    <property type="match status" value="1"/>
</dbReference>
<dbReference type="Pfam" id="PF00730">
    <property type="entry name" value="HhH-GPD"/>
    <property type="match status" value="1"/>
</dbReference>
<proteinExistence type="inferred from homology"/>
<dbReference type="GO" id="GO:0032357">
    <property type="term" value="F:oxidized purine DNA binding"/>
    <property type="evidence" value="ECO:0007669"/>
    <property type="project" value="TreeGrafter"/>
</dbReference>
<dbReference type="EMBL" id="PTJE01000001">
    <property type="protein sequence ID" value="PPK96776.1"/>
    <property type="molecule type" value="Genomic_DNA"/>
</dbReference>
<evidence type="ECO:0000256" key="11">
    <source>
        <dbReference type="ARBA" id="ARBA00023014"/>
    </source>
</evidence>
<comment type="catalytic activity">
    <reaction evidence="1 14">
        <text>Hydrolyzes free adenine bases from 7,8-dihydro-8-oxoguanine:adenine mismatched double-stranded DNA, leaving an apurinic site.</text>
        <dbReference type="EC" id="3.2.2.31"/>
    </reaction>
</comment>
<evidence type="ECO:0000256" key="4">
    <source>
        <dbReference type="ARBA" id="ARBA00012045"/>
    </source>
</evidence>
<dbReference type="Pfam" id="PF00633">
    <property type="entry name" value="HHH"/>
    <property type="match status" value="1"/>
</dbReference>
<dbReference type="GO" id="GO:0006298">
    <property type="term" value="P:mismatch repair"/>
    <property type="evidence" value="ECO:0007669"/>
    <property type="project" value="TreeGrafter"/>
</dbReference>
<dbReference type="PANTHER" id="PTHR42944">
    <property type="entry name" value="ADENINE DNA GLYCOSYLASE"/>
    <property type="match status" value="1"/>
</dbReference>
<dbReference type="InterPro" id="IPR003265">
    <property type="entry name" value="HhH-GPD_domain"/>
</dbReference>
<dbReference type="InterPro" id="IPR029119">
    <property type="entry name" value="MutY_C"/>
</dbReference>
<feature type="domain" description="HhH-GPD" evidence="15">
    <location>
        <begin position="35"/>
        <end position="185"/>
    </location>
</feature>
<dbReference type="SMART" id="SM00478">
    <property type="entry name" value="ENDO3c"/>
    <property type="match status" value="1"/>
</dbReference>
<dbReference type="OrthoDB" id="9802365at2"/>
<evidence type="ECO:0000256" key="5">
    <source>
        <dbReference type="ARBA" id="ARBA00022023"/>
    </source>
</evidence>